<dbReference type="InterPro" id="IPR025883">
    <property type="entry name" value="Cadherin-like_domain"/>
</dbReference>
<dbReference type="InterPro" id="IPR001119">
    <property type="entry name" value="SLH_dom"/>
</dbReference>
<dbReference type="Gene3D" id="2.160.20.110">
    <property type="match status" value="1"/>
</dbReference>
<dbReference type="Pfam" id="PF13753">
    <property type="entry name" value="SWM_repeat"/>
    <property type="match status" value="1"/>
</dbReference>
<dbReference type="SUPFAM" id="SSF49265">
    <property type="entry name" value="Fibronectin type III"/>
    <property type="match status" value="1"/>
</dbReference>
<dbReference type="Pfam" id="PF00041">
    <property type="entry name" value="fn3"/>
    <property type="match status" value="2"/>
</dbReference>
<dbReference type="Pfam" id="PF00395">
    <property type="entry name" value="SLH"/>
    <property type="match status" value="3"/>
</dbReference>
<dbReference type="SMART" id="SM00060">
    <property type="entry name" value="FN3"/>
    <property type="match status" value="2"/>
</dbReference>
<feature type="domain" description="SLH" evidence="4">
    <location>
        <begin position="1404"/>
        <end position="1467"/>
    </location>
</feature>
<dbReference type="InterPro" id="IPR014755">
    <property type="entry name" value="Cu-Rt/internalin_Ig-like"/>
</dbReference>
<feature type="region of interest" description="Disordered" evidence="2">
    <location>
        <begin position="1098"/>
        <end position="1126"/>
    </location>
</feature>
<dbReference type="PANTHER" id="PTHR43308">
    <property type="entry name" value="OUTER MEMBRANE PROTEIN ALPHA-RELATED"/>
    <property type="match status" value="1"/>
</dbReference>
<feature type="domain" description="SLH" evidence="4">
    <location>
        <begin position="1344"/>
        <end position="1403"/>
    </location>
</feature>
<feature type="compositionally biased region" description="Polar residues" evidence="2">
    <location>
        <begin position="358"/>
        <end position="372"/>
    </location>
</feature>
<evidence type="ECO:0000313" key="6">
    <source>
        <dbReference type="Proteomes" id="UP000293142"/>
    </source>
</evidence>
<feature type="region of interest" description="Disordered" evidence="2">
    <location>
        <begin position="358"/>
        <end position="381"/>
    </location>
</feature>
<proteinExistence type="predicted"/>
<sequence>MQGRVRKTGSWRQLRSKSGLALLLALMLMMNTVWLAIPAAAGAINSMSGAGTELSPYLVTNAAQLNEVRNVLGAYYKQTADIVLSGNWSPIGDSSNEFIGQYDGNGKHISGLTVVSQENGGLFGIVGAGGEIRNLTLDSPSVTGPTNGSLGSLVGQLEGKVSDVVVNGGSVSGGALVGGLAGMANTGSEIKRVRSSANVQGAGNYAGGIVSRLLGTLENSSASGTVNGVNYSGGLVGDGYNATITDSYATGNVTSTGSFTGGLIGNTEGGQVRRSYATGNVIGDMYAGGLTGMASNGTIADSYATGSVSASSTQGGLIGYFVAMNVSNTYATGAVGAVGAQDGGGLIGTVHTQGPITSSYYDKQTTGRSDTGQGLGKETEEMGKEATYVGWNFDTLWGLDERDGYPKLIAYDTMPPVVKSASVEDATPNQVIVTFVERMALDNLAVGRFAVKVDGQNATVAGGSLSTSGRVLTLTLSAPVLKGQTVTLDYEAGSNQITDLKGNPLEVFSDQAVANNVLVLSVTVTAAASATEVIYGRTVTVTATVYSTNGGTPTGTVTFKAGSFVVGTASVNAAGIASLTTAQLPEPQTSATEQITAEYSGDALFNNGSSAAVPLIIYKTIGSTVTRTTSVSSSVYGQEISFVFQMTPQTMLGGAPTGTVEFLEGSAKLSETTLALMQNNIYGATWKTAGLAVGTHTITANYLGDTASGGLHPADGGNFPAVTVNKAQVNVTLTASVSALVYGEQTQLTAAIAAKSPGSGVPDGTVTFQNAADSSSIGDPVPLVNGQASSQPLSGLALGTHSFNAVFNGSASYLTGISASPLDITVVRSDNAKLSSLALTDGSGQPVALTPEFDAAKLGYSATVPYDVTGVRTTAVTQNLYASLMLNGAAAVSGQQGSLQPLSIGNNTVTAEVYAHNGDKLTYQVTIERLGTKPDAPTGISVTAGNGQATVSFTPPANNGGTAITSYAVTSSPGGITTTGSGSPITVSGLENGTAYTFTVTATNAAGTSAASDASAAVTPVGQPGAPVGVSVVAGIGQATVSFTPPTNNGGLAITSYTVTSNPGGFTATGSGSPITVSGLANGTAYTFTVTATNAEGTSAASDASAPVTPRFPSNTSSSSGTAAPSGVTITVNVENGGNNDGSVVSTAVINRTTDAAGRKTDTVNFTSEQATKVVDQLTSAGSHSARLVIPDPQDEVSVLNVNLPKVSADKLADANIGMEIAASHAKIDVPSGSLQGLQDDVYFRVVPVKEADERKAIEQRAKNNVQSSFMIGGADLQIIGRPLTIDTNLQSRPVTLVLPLGDHKLSEAQLKDLGVFIEHSDGTKEWVKGEIVAYDESGILGIRFGVTHFSTFTVVYKVEASSSVHKAYMTGYPDGTFGPDKNISRAELASLLARVYDREATQSAIAFTDVAASHWAKEAIEKAAKMGLMQGYPDASFKPEQPVTRAEMAAIAARLSAAGSAANAAAGGFSDTTGHWASASIDNVRTAGIIGGYPDGTYRPERTLTRAEAVTIVNKLLGRGTLSGAKPAWSDVPENHWAFASIQEATVDHTYKPKPDGSEQWVSTP</sequence>
<dbReference type="PROSITE" id="PS51272">
    <property type="entry name" value="SLH"/>
    <property type="match status" value="3"/>
</dbReference>
<evidence type="ECO:0000256" key="2">
    <source>
        <dbReference type="SAM" id="MobiDB-lite"/>
    </source>
</evidence>
<gene>
    <name evidence="5" type="ORF">EYB31_05830</name>
</gene>
<feature type="domain" description="Fibronectin type-III" evidence="3">
    <location>
        <begin position="933"/>
        <end position="1022"/>
    </location>
</feature>
<reference evidence="5 6" key="1">
    <citation type="submission" date="2019-02" db="EMBL/GenBank/DDBJ databases">
        <title>Paenibacillus sp. nov., isolated from surface-sterilized tissue of Thalictrum simplex L.</title>
        <authorList>
            <person name="Tuo L."/>
        </authorList>
    </citation>
    <scope>NUCLEOTIDE SEQUENCE [LARGE SCALE GENOMIC DNA]</scope>
    <source>
        <strain evidence="5 6">N2SHLJ1</strain>
    </source>
</reference>
<protein>
    <recommendedName>
        <fullName evidence="7">S-layer homology domain-containing protein</fullName>
    </recommendedName>
</protein>
<feature type="compositionally biased region" description="Low complexity" evidence="2">
    <location>
        <begin position="1113"/>
        <end position="1126"/>
    </location>
</feature>
<feature type="domain" description="SLH" evidence="4">
    <location>
        <begin position="1470"/>
        <end position="1528"/>
    </location>
</feature>
<evidence type="ECO:0000256" key="1">
    <source>
        <dbReference type="ARBA" id="ARBA00022729"/>
    </source>
</evidence>
<dbReference type="Gene3D" id="2.60.40.1220">
    <property type="match status" value="1"/>
</dbReference>
<dbReference type="PANTHER" id="PTHR43308:SF5">
    <property type="entry name" value="S-LAYER PROTEIN _ PEPTIDOGLYCAN ENDO-BETA-N-ACETYLGLUCOSAMINIDASE"/>
    <property type="match status" value="1"/>
</dbReference>
<comment type="caution">
    <text evidence="5">The sequence shown here is derived from an EMBL/GenBank/DDBJ whole genome shotgun (WGS) entry which is preliminary data.</text>
</comment>
<evidence type="ECO:0000313" key="5">
    <source>
        <dbReference type="EMBL" id="TBL80743.1"/>
    </source>
</evidence>
<dbReference type="CDD" id="cd00063">
    <property type="entry name" value="FN3"/>
    <property type="match status" value="2"/>
</dbReference>
<evidence type="ECO:0000259" key="3">
    <source>
        <dbReference type="PROSITE" id="PS50853"/>
    </source>
</evidence>
<organism evidence="5 6">
    <name type="scientific">Paenibacillus thalictri</name>
    <dbReference type="NCBI Taxonomy" id="2527873"/>
    <lineage>
        <taxon>Bacteria</taxon>
        <taxon>Bacillati</taxon>
        <taxon>Bacillota</taxon>
        <taxon>Bacilli</taxon>
        <taxon>Bacillales</taxon>
        <taxon>Paenibacillaceae</taxon>
        <taxon>Paenibacillus</taxon>
    </lineage>
</organism>
<dbReference type="EMBL" id="SIRE01000004">
    <property type="protein sequence ID" value="TBL80743.1"/>
    <property type="molecule type" value="Genomic_DNA"/>
</dbReference>
<keyword evidence="6" id="KW-1185">Reference proteome</keyword>
<feature type="domain" description="Fibronectin type-III" evidence="3">
    <location>
        <begin position="1023"/>
        <end position="1115"/>
    </location>
</feature>
<dbReference type="InterPro" id="IPR013783">
    <property type="entry name" value="Ig-like_fold"/>
</dbReference>
<dbReference type="InterPro" id="IPR036116">
    <property type="entry name" value="FN3_sf"/>
</dbReference>
<dbReference type="InterPro" id="IPR051465">
    <property type="entry name" value="Cell_Envelope_Struct_Comp"/>
</dbReference>
<keyword evidence="1" id="KW-0732">Signal</keyword>
<accession>A0A4Q9DXZ1</accession>
<dbReference type="Proteomes" id="UP000293142">
    <property type="component" value="Unassembled WGS sequence"/>
</dbReference>
<evidence type="ECO:0000259" key="4">
    <source>
        <dbReference type="PROSITE" id="PS51272"/>
    </source>
</evidence>
<dbReference type="Pfam" id="PF16640">
    <property type="entry name" value="Big_3_5"/>
    <property type="match status" value="3"/>
</dbReference>
<dbReference type="PROSITE" id="PS50853">
    <property type="entry name" value="FN3"/>
    <property type="match status" value="2"/>
</dbReference>
<dbReference type="InterPro" id="IPR028059">
    <property type="entry name" value="SWM_rpt"/>
</dbReference>
<dbReference type="Gene3D" id="2.60.40.10">
    <property type="entry name" value="Immunoglobulins"/>
    <property type="match status" value="5"/>
</dbReference>
<name>A0A4Q9DXZ1_9BACL</name>
<dbReference type="Pfam" id="PF12733">
    <property type="entry name" value="Cadherin-like"/>
    <property type="match status" value="1"/>
</dbReference>
<dbReference type="InterPro" id="IPR003961">
    <property type="entry name" value="FN3_dom"/>
</dbReference>
<dbReference type="InterPro" id="IPR032109">
    <property type="entry name" value="Big_3_5"/>
</dbReference>
<evidence type="ECO:0008006" key="7">
    <source>
        <dbReference type="Google" id="ProtNLM"/>
    </source>
</evidence>